<proteinExistence type="predicted"/>
<comment type="caution">
    <text evidence="2">The sequence shown here is derived from an EMBL/GenBank/DDBJ whole genome shotgun (WGS) entry which is preliminary data.</text>
</comment>
<dbReference type="GO" id="GO:0016868">
    <property type="term" value="F:intramolecular phosphotransferase activity"/>
    <property type="evidence" value="ECO:0007669"/>
    <property type="project" value="InterPro"/>
</dbReference>
<evidence type="ECO:0000313" key="3">
    <source>
        <dbReference type="Proteomes" id="UP000014974"/>
    </source>
</evidence>
<gene>
    <name evidence="2" type="ORF">ADICYQ_3595</name>
</gene>
<reference evidence="2 3" key="1">
    <citation type="journal article" date="2013" name="Genome Announc.">
        <title>Draft Genome Sequence of Cyclobacterium qasimii Strain M12-11BT, Isolated from Arctic Marine Sediment.</title>
        <authorList>
            <person name="Shivaji S."/>
            <person name="Ara S."/>
            <person name="Singh A."/>
            <person name="Kumar Pinnaka A."/>
        </authorList>
    </citation>
    <scope>NUCLEOTIDE SEQUENCE [LARGE SCALE GENOMIC DNA]</scope>
    <source>
        <strain evidence="2 3">M12-11B</strain>
    </source>
</reference>
<dbReference type="STRING" id="641524.ADICYQ_3595"/>
<dbReference type="InterPro" id="IPR016055">
    <property type="entry name" value="A-D-PHexomutase_a/b/a-I/II/III"/>
</dbReference>
<organism evidence="2 3">
    <name type="scientific">Cyclobacterium qasimii M12-11B</name>
    <dbReference type="NCBI Taxonomy" id="641524"/>
    <lineage>
        <taxon>Bacteria</taxon>
        <taxon>Pseudomonadati</taxon>
        <taxon>Bacteroidota</taxon>
        <taxon>Cytophagia</taxon>
        <taxon>Cytophagales</taxon>
        <taxon>Cyclobacteriaceae</taxon>
        <taxon>Cyclobacterium</taxon>
    </lineage>
</organism>
<sequence length="101" mass="11263">MLNGNQTGALIIYYLLSMYQEQGRLTGNQFTVSTIVTTGLLGEISKGFNVPYYDVLTGFKNIAAVILANEGKKNLSREAKRVTASWWVISLETRMVFLPVQ</sequence>
<evidence type="ECO:0000259" key="1">
    <source>
        <dbReference type="Pfam" id="PF02880"/>
    </source>
</evidence>
<dbReference type="eggNOG" id="COG1109">
    <property type="taxonomic scope" value="Bacteria"/>
</dbReference>
<dbReference type="AlphaFoldDB" id="S7VCN3"/>
<dbReference type="Pfam" id="PF02880">
    <property type="entry name" value="PGM_PMM_III"/>
    <property type="match status" value="1"/>
</dbReference>
<accession>S7VCN3</accession>
<dbReference type="GO" id="GO:0005975">
    <property type="term" value="P:carbohydrate metabolic process"/>
    <property type="evidence" value="ECO:0007669"/>
    <property type="project" value="InterPro"/>
</dbReference>
<dbReference type="Gene3D" id="3.40.120.10">
    <property type="entry name" value="Alpha-D-Glucose-1,6-Bisphosphate, subunit A, domain 3"/>
    <property type="match status" value="1"/>
</dbReference>
<protein>
    <submittedName>
        <fullName evidence="2">Phosphoglucomutase phosphomannomutase</fullName>
    </submittedName>
</protein>
<feature type="domain" description="Alpha-D-phosphohexomutase alpha/beta/alpha" evidence="1">
    <location>
        <begin position="3"/>
        <end position="69"/>
    </location>
</feature>
<name>S7VCN3_9BACT</name>
<dbReference type="InterPro" id="IPR005846">
    <property type="entry name" value="A-D-PHexomutase_a/b/a-III"/>
</dbReference>
<dbReference type="SUPFAM" id="SSF53738">
    <property type="entry name" value="Phosphoglucomutase, first 3 domains"/>
    <property type="match status" value="1"/>
</dbReference>
<evidence type="ECO:0000313" key="2">
    <source>
        <dbReference type="EMBL" id="EPR67322.1"/>
    </source>
</evidence>
<dbReference type="Proteomes" id="UP000014974">
    <property type="component" value="Unassembled WGS sequence"/>
</dbReference>
<dbReference type="EMBL" id="ATNM01000131">
    <property type="protein sequence ID" value="EPR67322.1"/>
    <property type="molecule type" value="Genomic_DNA"/>
</dbReference>